<evidence type="ECO:0000313" key="2">
    <source>
        <dbReference type="EMBL" id="GJT02840.1"/>
    </source>
</evidence>
<dbReference type="EMBL" id="BQNB010012379">
    <property type="protein sequence ID" value="GJT02840.1"/>
    <property type="molecule type" value="Genomic_DNA"/>
</dbReference>
<feature type="non-terminal residue" evidence="2">
    <location>
        <position position="1"/>
    </location>
</feature>
<keyword evidence="1" id="KW-0812">Transmembrane</keyword>
<reference evidence="2" key="2">
    <citation type="submission" date="2022-01" db="EMBL/GenBank/DDBJ databases">
        <authorList>
            <person name="Yamashiro T."/>
            <person name="Shiraishi A."/>
            <person name="Satake H."/>
            <person name="Nakayama K."/>
        </authorList>
    </citation>
    <scope>NUCLEOTIDE SEQUENCE</scope>
</reference>
<accession>A0ABQ5AJI7</accession>
<protein>
    <recommendedName>
        <fullName evidence="4">Reverse transcriptase domain-containing protein</fullName>
    </recommendedName>
</protein>
<keyword evidence="1" id="KW-0472">Membrane</keyword>
<keyword evidence="3" id="KW-1185">Reference proteome</keyword>
<name>A0ABQ5AJI7_9ASTR</name>
<organism evidence="2 3">
    <name type="scientific">Tanacetum coccineum</name>
    <dbReference type="NCBI Taxonomy" id="301880"/>
    <lineage>
        <taxon>Eukaryota</taxon>
        <taxon>Viridiplantae</taxon>
        <taxon>Streptophyta</taxon>
        <taxon>Embryophyta</taxon>
        <taxon>Tracheophyta</taxon>
        <taxon>Spermatophyta</taxon>
        <taxon>Magnoliopsida</taxon>
        <taxon>eudicotyledons</taxon>
        <taxon>Gunneridae</taxon>
        <taxon>Pentapetalae</taxon>
        <taxon>asterids</taxon>
        <taxon>campanulids</taxon>
        <taxon>Asterales</taxon>
        <taxon>Asteraceae</taxon>
        <taxon>Asteroideae</taxon>
        <taxon>Anthemideae</taxon>
        <taxon>Anthemidinae</taxon>
        <taxon>Tanacetum</taxon>
    </lineage>
</organism>
<comment type="caution">
    <text evidence="2">The sequence shown here is derived from an EMBL/GenBank/DDBJ whole genome shotgun (WGS) entry which is preliminary data.</text>
</comment>
<evidence type="ECO:0008006" key="4">
    <source>
        <dbReference type="Google" id="ProtNLM"/>
    </source>
</evidence>
<feature type="transmembrane region" description="Helical" evidence="1">
    <location>
        <begin position="21"/>
        <end position="43"/>
    </location>
</feature>
<evidence type="ECO:0000313" key="3">
    <source>
        <dbReference type="Proteomes" id="UP001151760"/>
    </source>
</evidence>
<gene>
    <name evidence="2" type="ORF">Tco_0824009</name>
</gene>
<sequence>NMGRASAIIISSDSSGLPQLNLLWLPVISSIVLMTLILLPLLIGGEEVNSSSHHMCFYSPVTATCLFEIRRYGQRFLSGPEEAIPFGRPYRIHLRHAYVVLTAKGHKENQDHIRDLRLEMYSPRDYVTLEESTTDVSKVDSASMIPCRDGGGWSEVGLPRTGVDMSWFSDGDEVGVHVGIDHRDAKIMTSEVEEEIVEPAGEVSPNSSDTRDGIVRTVEDTPVDLSDALSLFYHNMSEDFMKCQPTSFKGTEGVVGLIRWSEKMETVFHIKQTVQRNISDLMKLNDTKGMAREMRSQKLRETDVVEYVEVKKNNEHRQFTLKGSKELHHDIPTRLQDCCSIANNLMDQVDTNTRGQNVARAYVAGNNEEKKYERYLAALQQGYLSTTPTTEEAKIVESEVTGEGNTKDNSERTWTEDRANCTGLSEVFPEDSLAYHPTDKSYSTLNLESQVLECLSDYDAQVTLSTEKANVVADALSRKNRPKPLRVRALVMTIGLNLPGSARLEMLSRFVSTTYGIFLPAKVNDSMEEETDRQILEKIVVSESWSALVSIILIAMEYQTLEDLLRGIVIDSGRMGQTFTLNSILLQYSYHDKYLSGNLFEALYGAKCGHLFVGWDMGGGSSAYWTRKFVS</sequence>
<proteinExistence type="predicted"/>
<dbReference type="Proteomes" id="UP001151760">
    <property type="component" value="Unassembled WGS sequence"/>
</dbReference>
<evidence type="ECO:0000256" key="1">
    <source>
        <dbReference type="SAM" id="Phobius"/>
    </source>
</evidence>
<keyword evidence="1" id="KW-1133">Transmembrane helix</keyword>
<reference evidence="2" key="1">
    <citation type="journal article" date="2022" name="Int. J. Mol. Sci.">
        <title>Draft Genome of Tanacetum Coccineum: Genomic Comparison of Closely Related Tanacetum-Family Plants.</title>
        <authorList>
            <person name="Yamashiro T."/>
            <person name="Shiraishi A."/>
            <person name="Nakayama K."/>
            <person name="Satake H."/>
        </authorList>
    </citation>
    <scope>NUCLEOTIDE SEQUENCE</scope>
</reference>